<feature type="compositionally biased region" description="Basic and acidic residues" evidence="3">
    <location>
        <begin position="1065"/>
        <end position="1076"/>
    </location>
</feature>
<feature type="compositionally biased region" description="Polar residues" evidence="3">
    <location>
        <begin position="720"/>
        <end position="733"/>
    </location>
</feature>
<feature type="coiled-coil region" evidence="2">
    <location>
        <begin position="105"/>
        <end position="173"/>
    </location>
</feature>
<sequence>MVFHNEDGNPARANIKQALGYLKDGDGDGNSQHLRYQKITPHRTVITYNAAYQAMIGAMTHECDNLTLPSLLSWRIYPHYGSDALAEYIISFPLILNNLDNKSVNDTLTAELERYKEQVKVLKEGQNVDLRSNDNVSDSSAQSVEIDRLKQTLSEHLKEKESLMQTVTLLKNNFKKEESRNIDREIALEKKIKQLDNIKAQQLEPKLYDGNVIKNTSAIVIPDFEETLMLAEESLIQNGNSKNESPKVRMVIQGFFLQPHRKEQFADEKERKARTLLLMVVPKDHLRRFHGMDDAKEIWAAIKTRFGGNANSKKMQKAVLKQQYTAFTSSFKESYRERADGPRVDGKMHVAFDKRKVECFNCHNTGHFARECKFKGSKEGSRQEAGRGQDFKPVRTEKEALMTIDEGQINWVEQTADEELNHALMAFTVNNEVSMCSKLCLDSYNALQAKYDELQSEFGDQEAALTAHKLAVKKLESQLRASHKQQSSLTEKLNFQANQIFEKDEKLKKYRRIGMKAVKDKDALQKIVDSWFASSKNLWKLIDCGMSSTVKIGLGYGIQSNAEVLGYEEEISRGIFALRETDAGYYDIPLYSRFKQVEYKGVPHPLSGDYTPREQEDIDDSLYEYGKYGPQPQSPSPTVSDASSTHYSTCPSNDSDGELGAVSDHSVNDDPIHDHIPIPSIEQVTIATQKTQPQVPKPKQTVDPSCAQHVKTPRQPIRTPVTSSPIPSNNRQNWNQRMERELGAGYSFERKPCFVCGSLSHLIKDCDYYEKKMAREAALKSKRVFTPRPVQLSNIRPNLTTTSKTIKPGRVNVNIGHGNISTVSSACTQVKSGVTRFNTGKQHVNSGGLHVNTARVNRPVSNNTSPKLSQVNLKSLNKCFSKQRSPVNRPFSRNTAHKSNKYAVKGRMGTAVKTSAGCVWRKVIPLSNTNSRPTSDSNVNDHPLKHMEHRGIFDSGCSGHMTVPEKDSEASSSSDVIPTVVHTATSNSEHVKLDEMGGIIKNKARLVARGYRLEEGIDFEESFALVARLDISQSPRGIFLNQSKYALESLKKYGMESSDPVDTPMVEKSKLDEDPQGKAVDPTTIVDSGTIMYLGQPLMQTLITRVAKILDEVHLEVCNYWETDLSAGYKKRQKSTAISSTEAEYIALSGCCAQVLWMRSQLTDYGLGFSKIPMYCDNKSAIALCCNNVQHSRSRHIDIRFHFIKEQVENGVVELYFVNTEYQLVDIFTKALCRERIEFLINKLGMRSFTLETLK</sequence>
<accession>A0ABQ5IR78</accession>
<dbReference type="CDD" id="cd09272">
    <property type="entry name" value="RNase_HI_RT_Ty1"/>
    <property type="match status" value="1"/>
</dbReference>
<proteinExistence type="predicted"/>
<feature type="region of interest" description="Disordered" evidence="3">
    <location>
        <begin position="623"/>
        <end position="676"/>
    </location>
</feature>
<dbReference type="Gene3D" id="4.10.60.10">
    <property type="entry name" value="Zinc finger, CCHC-type"/>
    <property type="match status" value="1"/>
</dbReference>
<dbReference type="PROSITE" id="PS50158">
    <property type="entry name" value="ZF_CCHC"/>
    <property type="match status" value="1"/>
</dbReference>
<gene>
    <name evidence="5" type="ORF">Tco_1112578</name>
</gene>
<dbReference type="Pfam" id="PF00098">
    <property type="entry name" value="zf-CCHC"/>
    <property type="match status" value="1"/>
</dbReference>
<dbReference type="Pfam" id="PF14223">
    <property type="entry name" value="Retrotran_gag_2"/>
    <property type="match status" value="1"/>
</dbReference>
<feature type="compositionally biased region" description="Polar residues" evidence="3">
    <location>
        <begin position="636"/>
        <end position="654"/>
    </location>
</feature>
<feature type="region of interest" description="Disordered" evidence="3">
    <location>
        <begin position="689"/>
        <end position="733"/>
    </location>
</feature>
<dbReference type="Proteomes" id="UP001151760">
    <property type="component" value="Unassembled WGS sequence"/>
</dbReference>
<comment type="caution">
    <text evidence="5">The sequence shown here is derived from an EMBL/GenBank/DDBJ whole genome shotgun (WGS) entry which is preliminary data.</text>
</comment>
<organism evidence="5 6">
    <name type="scientific">Tanacetum coccineum</name>
    <dbReference type="NCBI Taxonomy" id="301880"/>
    <lineage>
        <taxon>Eukaryota</taxon>
        <taxon>Viridiplantae</taxon>
        <taxon>Streptophyta</taxon>
        <taxon>Embryophyta</taxon>
        <taxon>Tracheophyta</taxon>
        <taxon>Spermatophyta</taxon>
        <taxon>Magnoliopsida</taxon>
        <taxon>eudicotyledons</taxon>
        <taxon>Gunneridae</taxon>
        <taxon>Pentapetalae</taxon>
        <taxon>asterids</taxon>
        <taxon>campanulids</taxon>
        <taxon>Asterales</taxon>
        <taxon>Asteraceae</taxon>
        <taxon>Asteroideae</taxon>
        <taxon>Anthemideae</taxon>
        <taxon>Anthemidinae</taxon>
        <taxon>Tanacetum</taxon>
    </lineage>
</organism>
<keyword evidence="1" id="KW-0863">Zinc-finger</keyword>
<dbReference type="InterPro" id="IPR001878">
    <property type="entry name" value="Znf_CCHC"/>
</dbReference>
<keyword evidence="6" id="KW-1185">Reference proteome</keyword>
<keyword evidence="2" id="KW-0175">Coiled coil</keyword>
<keyword evidence="1" id="KW-0479">Metal-binding</keyword>
<dbReference type="SUPFAM" id="SSF57756">
    <property type="entry name" value="Retrovirus zinc finger-like domains"/>
    <property type="match status" value="1"/>
</dbReference>
<reference evidence="5" key="2">
    <citation type="submission" date="2022-01" db="EMBL/GenBank/DDBJ databases">
        <authorList>
            <person name="Yamashiro T."/>
            <person name="Shiraishi A."/>
            <person name="Satake H."/>
            <person name="Nakayama K."/>
        </authorList>
    </citation>
    <scope>NUCLEOTIDE SEQUENCE</scope>
</reference>
<evidence type="ECO:0000256" key="3">
    <source>
        <dbReference type="SAM" id="MobiDB-lite"/>
    </source>
</evidence>
<reference evidence="5" key="1">
    <citation type="journal article" date="2022" name="Int. J. Mol. Sci.">
        <title>Draft Genome of Tanacetum Coccineum: Genomic Comparison of Closely Related Tanacetum-Family Plants.</title>
        <authorList>
            <person name="Yamashiro T."/>
            <person name="Shiraishi A."/>
            <person name="Nakayama K."/>
            <person name="Satake H."/>
        </authorList>
    </citation>
    <scope>NUCLEOTIDE SEQUENCE</scope>
</reference>
<dbReference type="PANTHER" id="PTHR11439:SF483">
    <property type="entry name" value="PEPTIDE SYNTHASE GLIP-LIKE, PUTATIVE (AFU_ORTHOLOGUE AFUA_3G12920)-RELATED"/>
    <property type="match status" value="1"/>
</dbReference>
<evidence type="ECO:0000256" key="1">
    <source>
        <dbReference type="PROSITE-ProRule" id="PRU00047"/>
    </source>
</evidence>
<dbReference type="PANTHER" id="PTHR11439">
    <property type="entry name" value="GAG-POL-RELATED RETROTRANSPOSON"/>
    <property type="match status" value="1"/>
</dbReference>
<keyword evidence="1" id="KW-0862">Zinc</keyword>
<feature type="domain" description="CCHC-type" evidence="4">
    <location>
        <begin position="359"/>
        <end position="373"/>
    </location>
</feature>
<dbReference type="InterPro" id="IPR036875">
    <property type="entry name" value="Znf_CCHC_sf"/>
</dbReference>
<feature type="region of interest" description="Disordered" evidence="3">
    <location>
        <begin position="1057"/>
        <end position="1079"/>
    </location>
</feature>
<evidence type="ECO:0000256" key="2">
    <source>
        <dbReference type="SAM" id="Coils"/>
    </source>
</evidence>
<evidence type="ECO:0000313" key="5">
    <source>
        <dbReference type="EMBL" id="GJU02240.1"/>
    </source>
</evidence>
<evidence type="ECO:0000313" key="6">
    <source>
        <dbReference type="Proteomes" id="UP001151760"/>
    </source>
</evidence>
<dbReference type="EMBL" id="BQNB010021039">
    <property type="protein sequence ID" value="GJU02240.1"/>
    <property type="molecule type" value="Genomic_DNA"/>
</dbReference>
<feature type="compositionally biased region" description="Low complexity" evidence="3">
    <location>
        <begin position="689"/>
        <end position="702"/>
    </location>
</feature>
<dbReference type="SMART" id="SM00343">
    <property type="entry name" value="ZnF_C2HC"/>
    <property type="match status" value="2"/>
</dbReference>
<name>A0ABQ5IR78_9ASTR</name>
<protein>
    <submittedName>
        <fullName evidence="5">Copia protein</fullName>
    </submittedName>
</protein>
<evidence type="ECO:0000259" key="4">
    <source>
        <dbReference type="PROSITE" id="PS50158"/>
    </source>
</evidence>
<feature type="compositionally biased region" description="Basic and acidic residues" evidence="3">
    <location>
        <begin position="666"/>
        <end position="676"/>
    </location>
</feature>